<protein>
    <submittedName>
        <fullName evidence="3">Response regulator</fullName>
    </submittedName>
</protein>
<feature type="modified residue" description="4-aspartylphosphate" evidence="1">
    <location>
        <position position="58"/>
    </location>
</feature>
<dbReference type="Pfam" id="PF00072">
    <property type="entry name" value="Response_reg"/>
    <property type="match status" value="1"/>
</dbReference>
<evidence type="ECO:0000313" key="4">
    <source>
        <dbReference type="Proteomes" id="UP001500967"/>
    </source>
</evidence>
<dbReference type="InterPro" id="IPR011006">
    <property type="entry name" value="CheY-like_superfamily"/>
</dbReference>
<dbReference type="InterPro" id="IPR052893">
    <property type="entry name" value="TCS_response_regulator"/>
</dbReference>
<name>A0ABN0TJI9_9ACTN</name>
<keyword evidence="1" id="KW-0597">Phosphoprotein</keyword>
<dbReference type="Proteomes" id="UP001500967">
    <property type="component" value="Unassembled WGS sequence"/>
</dbReference>
<gene>
    <name evidence="3" type="ORF">GCM10009539_05580</name>
</gene>
<reference evidence="3 4" key="1">
    <citation type="journal article" date="2019" name="Int. J. Syst. Evol. Microbiol.">
        <title>The Global Catalogue of Microorganisms (GCM) 10K type strain sequencing project: providing services to taxonomists for standard genome sequencing and annotation.</title>
        <authorList>
            <consortium name="The Broad Institute Genomics Platform"/>
            <consortium name="The Broad Institute Genome Sequencing Center for Infectious Disease"/>
            <person name="Wu L."/>
            <person name="Ma J."/>
        </authorList>
    </citation>
    <scope>NUCLEOTIDE SEQUENCE [LARGE SCALE GENOMIC DNA]</scope>
    <source>
        <strain evidence="3 4">JCM 10425</strain>
    </source>
</reference>
<comment type="caution">
    <text evidence="3">The sequence shown here is derived from an EMBL/GenBank/DDBJ whole genome shotgun (WGS) entry which is preliminary data.</text>
</comment>
<dbReference type="Gene3D" id="3.40.50.2300">
    <property type="match status" value="1"/>
</dbReference>
<dbReference type="PROSITE" id="PS50110">
    <property type="entry name" value="RESPONSE_REGULATORY"/>
    <property type="match status" value="1"/>
</dbReference>
<accession>A0ABN0TJI9</accession>
<evidence type="ECO:0000313" key="3">
    <source>
        <dbReference type="EMBL" id="GAA0223274.1"/>
    </source>
</evidence>
<dbReference type="PANTHER" id="PTHR44520">
    <property type="entry name" value="RESPONSE REGULATOR RCP1-RELATED"/>
    <property type="match status" value="1"/>
</dbReference>
<proteinExistence type="predicted"/>
<dbReference type="InterPro" id="IPR001789">
    <property type="entry name" value="Sig_transdc_resp-reg_receiver"/>
</dbReference>
<dbReference type="SMART" id="SM00448">
    <property type="entry name" value="REC"/>
    <property type="match status" value="1"/>
</dbReference>
<dbReference type="EMBL" id="BAAAGX010000003">
    <property type="protein sequence ID" value="GAA0223274.1"/>
    <property type="molecule type" value="Genomic_DNA"/>
</dbReference>
<dbReference type="RefSeq" id="WP_344647116.1">
    <property type="nucleotide sequence ID" value="NZ_BAAAGX010000003.1"/>
</dbReference>
<feature type="domain" description="Response regulatory" evidence="2">
    <location>
        <begin position="4"/>
        <end position="123"/>
    </location>
</feature>
<evidence type="ECO:0000256" key="1">
    <source>
        <dbReference type="PROSITE-ProRule" id="PRU00169"/>
    </source>
</evidence>
<organism evidence="3 4">
    <name type="scientific">Cryptosporangium japonicum</name>
    <dbReference type="NCBI Taxonomy" id="80872"/>
    <lineage>
        <taxon>Bacteria</taxon>
        <taxon>Bacillati</taxon>
        <taxon>Actinomycetota</taxon>
        <taxon>Actinomycetes</taxon>
        <taxon>Cryptosporangiales</taxon>
        <taxon>Cryptosporangiaceae</taxon>
        <taxon>Cryptosporangium</taxon>
    </lineage>
</organism>
<dbReference type="SUPFAM" id="SSF52172">
    <property type="entry name" value="CheY-like"/>
    <property type="match status" value="1"/>
</dbReference>
<evidence type="ECO:0000259" key="2">
    <source>
        <dbReference type="PROSITE" id="PS50110"/>
    </source>
</evidence>
<sequence>MSDVLVLVEDSEEDVEAVRRALGKSHPALIVEWLPDGVTLLARMTSEAAPRPFLILLDLNLPGFGGHAALTELRNRACDAAVVVFTSSSSSRDVDDAYAAGADGYLVKPVSFELLQQALEHTVTYWLQRGDRRW</sequence>
<keyword evidence="4" id="KW-1185">Reference proteome</keyword>